<dbReference type="SUPFAM" id="SSF52540">
    <property type="entry name" value="P-loop containing nucleoside triphosphate hydrolases"/>
    <property type="match status" value="1"/>
</dbReference>
<evidence type="ECO:0000313" key="5">
    <source>
        <dbReference type="Proteomes" id="UP000029014"/>
    </source>
</evidence>
<feature type="compositionally biased region" description="Basic and acidic residues" evidence="2">
    <location>
        <begin position="204"/>
        <end position="216"/>
    </location>
</feature>
<dbReference type="eggNOG" id="COG2805">
    <property type="taxonomic scope" value="Bacteria"/>
</dbReference>
<dbReference type="Pfam" id="PF00437">
    <property type="entry name" value="T2SSE"/>
    <property type="match status" value="1"/>
</dbReference>
<comment type="caution">
    <text evidence="4">The sequence shown here is derived from an EMBL/GenBank/DDBJ whole genome shotgun (WGS) entry which is preliminary data.</text>
</comment>
<dbReference type="NCBIfam" id="TIGR01420">
    <property type="entry name" value="pilT_fam"/>
    <property type="match status" value="1"/>
</dbReference>
<dbReference type="STRING" id="1693.BMIN_0761"/>
<dbReference type="InterPro" id="IPR027417">
    <property type="entry name" value="P-loop_NTPase"/>
</dbReference>
<dbReference type="Gene3D" id="3.30.450.90">
    <property type="match status" value="1"/>
</dbReference>
<dbReference type="GO" id="GO:0005524">
    <property type="term" value="F:ATP binding"/>
    <property type="evidence" value="ECO:0007669"/>
    <property type="project" value="InterPro"/>
</dbReference>
<feature type="compositionally biased region" description="Low complexity" evidence="2">
    <location>
        <begin position="1"/>
        <end position="22"/>
    </location>
</feature>
<dbReference type="InterPro" id="IPR006321">
    <property type="entry name" value="PilT/PilU"/>
</dbReference>
<proteinExistence type="inferred from homology"/>
<comment type="similarity">
    <text evidence="1">Belongs to the GSP E family.</text>
</comment>
<feature type="compositionally biased region" description="Pro residues" evidence="2">
    <location>
        <begin position="151"/>
        <end position="163"/>
    </location>
</feature>
<accession>A0A087BPU3</accession>
<dbReference type="PANTHER" id="PTHR30486">
    <property type="entry name" value="TWITCHING MOTILITY PROTEIN PILT"/>
    <property type="match status" value="1"/>
</dbReference>
<dbReference type="CDD" id="cd01131">
    <property type="entry name" value="PilT"/>
    <property type="match status" value="1"/>
</dbReference>
<feature type="compositionally biased region" description="Low complexity" evidence="2">
    <location>
        <begin position="251"/>
        <end position="265"/>
    </location>
</feature>
<dbReference type="EMBL" id="JGZD01000008">
    <property type="protein sequence ID" value="KFI73043.1"/>
    <property type="molecule type" value="Genomic_DNA"/>
</dbReference>
<evidence type="ECO:0000259" key="3">
    <source>
        <dbReference type="SMART" id="SM00382"/>
    </source>
</evidence>
<feature type="compositionally biased region" description="Basic and acidic residues" evidence="2">
    <location>
        <begin position="94"/>
        <end position="116"/>
    </location>
</feature>
<feature type="compositionally biased region" description="Pro residues" evidence="2">
    <location>
        <begin position="221"/>
        <end position="234"/>
    </location>
</feature>
<protein>
    <submittedName>
        <fullName evidence="4">Twitching motility protein</fullName>
    </submittedName>
</protein>
<feature type="region of interest" description="Disordered" evidence="2">
    <location>
        <begin position="1"/>
        <end position="298"/>
    </location>
</feature>
<reference evidence="4 5" key="1">
    <citation type="submission" date="2014-03" db="EMBL/GenBank/DDBJ databases">
        <title>Genomics of Bifidobacteria.</title>
        <authorList>
            <person name="Ventura M."/>
            <person name="Milani C."/>
            <person name="Lugli G.A."/>
        </authorList>
    </citation>
    <scope>NUCLEOTIDE SEQUENCE [LARGE SCALE GENOMIC DNA]</scope>
    <source>
        <strain evidence="4 5">LMG 11592</strain>
    </source>
</reference>
<dbReference type="InterPro" id="IPR050921">
    <property type="entry name" value="T4SS_GSP_E_ATPase"/>
</dbReference>
<dbReference type="Proteomes" id="UP000029014">
    <property type="component" value="Unassembled WGS sequence"/>
</dbReference>
<name>A0A087BPU3_9BIFI</name>
<evidence type="ECO:0000313" key="4">
    <source>
        <dbReference type="EMBL" id="KFI73043.1"/>
    </source>
</evidence>
<feature type="compositionally biased region" description="Pro residues" evidence="2">
    <location>
        <begin position="117"/>
        <end position="127"/>
    </location>
</feature>
<evidence type="ECO:0000256" key="1">
    <source>
        <dbReference type="ARBA" id="ARBA00006611"/>
    </source>
</evidence>
<evidence type="ECO:0000256" key="2">
    <source>
        <dbReference type="SAM" id="MobiDB-lite"/>
    </source>
</evidence>
<dbReference type="AlphaFoldDB" id="A0A087BPU3"/>
<dbReference type="InterPro" id="IPR001482">
    <property type="entry name" value="T2SS/T4SS_dom"/>
</dbReference>
<gene>
    <name evidence="4" type="ORF">BMIN_0761</name>
</gene>
<dbReference type="Gene3D" id="3.40.50.300">
    <property type="entry name" value="P-loop containing nucleotide triphosphate hydrolases"/>
    <property type="match status" value="1"/>
</dbReference>
<sequence>MAQDNTTRGNTTEESTTEDTGTWSGNWFDGPGIDYLANLKGVTIPNTTPPIDHNPRRGKHSSSENTISADDPDLQPLLKALDADEVKSLPWPTEPKDVSDENTKDDDTTARTREDPAPVPGPEPAPLPVAESAPAPAPTPTPVSSGVPAPASTPTPTPTPTTTPTPETVLVSDSAPAPETVTASMSFPAAVALSTPEPAPTPAEKTEPESGTETHRLPSPAVAPPRTPNPPAPADPSATDSMTNGDRAGSATETEPPARTTQPPARTDDPRGNLANLATTTRTRMATEPTRTSSEPTPDVLTRVEEFVDASFQTGEIVDDAEKAVRERLRGRAMKVAATLRSEHPEAPDAFVHAMTSLVMHQASDVHLVVGDPPMLRVDGRLRPVNGESALTKEDTVAITEVMTTEVERERFERDLELDVSFSIGSLLRFRVNVYQDRSGWGVAMRNIPLEIKTCEQLGLDGKLADLGMLPRGLVLVCGPTGSGKSTTLAAILDHANQKRTDHIITIEDPIEFVHHHKSCIVSQREVGTDTHSFAEALKHALREDPDIIEVGELRDLETISTALTAAETGHLVLATLHTQDAGSTVDRLIDVYPENQQQQIRVQVASTLRAVIIQTLLPRATEHGRVPATEIMYSTPAVAALIRGSKTHQIRTQLQAGGELGMHTLDQDLARLVNSGEVTFEDAQSRAQYRDEFEKLVNARRAY</sequence>
<organism evidence="4 5">
    <name type="scientific">Bifidobacterium minimum</name>
    <dbReference type="NCBI Taxonomy" id="1693"/>
    <lineage>
        <taxon>Bacteria</taxon>
        <taxon>Bacillati</taxon>
        <taxon>Actinomycetota</taxon>
        <taxon>Actinomycetes</taxon>
        <taxon>Bifidobacteriales</taxon>
        <taxon>Bifidobacteriaceae</taxon>
        <taxon>Bifidobacterium</taxon>
    </lineage>
</organism>
<dbReference type="SMART" id="SM00382">
    <property type="entry name" value="AAA"/>
    <property type="match status" value="1"/>
</dbReference>
<keyword evidence="5" id="KW-1185">Reference proteome</keyword>
<feature type="compositionally biased region" description="Low complexity" evidence="2">
    <location>
        <begin position="279"/>
        <end position="298"/>
    </location>
</feature>
<feature type="domain" description="AAA+ ATPase" evidence="3">
    <location>
        <begin position="471"/>
        <end position="596"/>
    </location>
</feature>
<dbReference type="RefSeq" id="WP_022861129.1">
    <property type="nucleotide sequence ID" value="NZ_JGZD01000008.1"/>
</dbReference>
<dbReference type="GO" id="GO:0016887">
    <property type="term" value="F:ATP hydrolysis activity"/>
    <property type="evidence" value="ECO:0007669"/>
    <property type="project" value="InterPro"/>
</dbReference>
<dbReference type="InterPro" id="IPR003593">
    <property type="entry name" value="AAA+_ATPase"/>
</dbReference>